<dbReference type="PROSITE" id="PS50995">
    <property type="entry name" value="HTH_MARR_2"/>
    <property type="match status" value="1"/>
</dbReference>
<evidence type="ECO:0000259" key="2">
    <source>
        <dbReference type="PROSITE" id="PS50995"/>
    </source>
</evidence>
<dbReference type="PANTHER" id="PTHR33164:SF99">
    <property type="entry name" value="MARR FAMILY REGULATORY PROTEIN"/>
    <property type="match status" value="1"/>
</dbReference>
<feature type="compositionally biased region" description="Polar residues" evidence="1">
    <location>
        <begin position="1"/>
        <end position="10"/>
    </location>
</feature>
<keyword evidence="4" id="KW-1185">Reference proteome</keyword>
<name>A0AAU4JYA9_9NOCA</name>
<feature type="domain" description="HTH marR-type" evidence="2">
    <location>
        <begin position="51"/>
        <end position="185"/>
    </location>
</feature>
<dbReference type="GO" id="GO:0003700">
    <property type="term" value="F:DNA-binding transcription factor activity"/>
    <property type="evidence" value="ECO:0007669"/>
    <property type="project" value="InterPro"/>
</dbReference>
<dbReference type="EMBL" id="CP108021">
    <property type="protein sequence ID" value="WUM18756.1"/>
    <property type="molecule type" value="Genomic_DNA"/>
</dbReference>
<dbReference type="PANTHER" id="PTHR33164">
    <property type="entry name" value="TRANSCRIPTIONAL REGULATOR, MARR FAMILY"/>
    <property type="match status" value="1"/>
</dbReference>
<evidence type="ECO:0000313" key="3">
    <source>
        <dbReference type="EMBL" id="WUM18756.1"/>
    </source>
</evidence>
<dbReference type="InterPro" id="IPR036390">
    <property type="entry name" value="WH_DNA-bd_sf"/>
</dbReference>
<organism evidence="3 4">
    <name type="scientific">Williamsia herbipolensis</name>
    <dbReference type="NCBI Taxonomy" id="1603258"/>
    <lineage>
        <taxon>Bacteria</taxon>
        <taxon>Bacillati</taxon>
        <taxon>Actinomycetota</taxon>
        <taxon>Actinomycetes</taxon>
        <taxon>Mycobacteriales</taxon>
        <taxon>Nocardiaceae</taxon>
        <taxon>Williamsia</taxon>
    </lineage>
</organism>
<evidence type="ECO:0000256" key="1">
    <source>
        <dbReference type="SAM" id="MobiDB-lite"/>
    </source>
</evidence>
<dbReference type="InterPro" id="IPR039422">
    <property type="entry name" value="MarR/SlyA-like"/>
</dbReference>
<dbReference type="KEGG" id="whr:OG579_13530"/>
<accession>A0AAU4JYA9</accession>
<protein>
    <submittedName>
        <fullName evidence="3">MarR family winged helix-turn-helix transcriptional regulator</fullName>
    </submittedName>
</protein>
<feature type="region of interest" description="Disordered" evidence="1">
    <location>
        <begin position="1"/>
        <end position="51"/>
    </location>
</feature>
<dbReference type="InterPro" id="IPR036388">
    <property type="entry name" value="WH-like_DNA-bd_sf"/>
</dbReference>
<dbReference type="SUPFAM" id="SSF46785">
    <property type="entry name" value="Winged helix' DNA-binding domain"/>
    <property type="match status" value="1"/>
</dbReference>
<gene>
    <name evidence="3" type="ORF">OG579_13530</name>
</gene>
<dbReference type="GO" id="GO:0006950">
    <property type="term" value="P:response to stress"/>
    <property type="evidence" value="ECO:0007669"/>
    <property type="project" value="TreeGrafter"/>
</dbReference>
<sequence length="190" mass="20736">MFSIGQQTDEAPNGVDSDAWSGPSVSSNLHSVTDDRSGEAASECESMSPEEQRSWRAFVDGTHALLVTLDKALVCDVDLALGEFLLLTALSENDSMRMSDLSSSGLGSRSTISRQVSRLVGIGDIARLPDSTDARNRLVSITDRGREHLRVAEVDHSRRVRKHLLAHISTEQLDELGSIFTRVRDGLESD</sequence>
<dbReference type="AlphaFoldDB" id="A0AAU4JYA9"/>
<proteinExistence type="predicted"/>
<evidence type="ECO:0000313" key="4">
    <source>
        <dbReference type="Proteomes" id="UP001432128"/>
    </source>
</evidence>
<dbReference type="InterPro" id="IPR000835">
    <property type="entry name" value="HTH_MarR-typ"/>
</dbReference>
<reference evidence="3 4" key="1">
    <citation type="submission" date="2022-10" db="EMBL/GenBank/DDBJ databases">
        <title>The complete genomes of actinobacterial strains from the NBC collection.</title>
        <authorList>
            <person name="Joergensen T.S."/>
            <person name="Alvarez Arevalo M."/>
            <person name="Sterndorff E.B."/>
            <person name="Faurdal D."/>
            <person name="Vuksanovic O."/>
            <person name="Mourched A.-S."/>
            <person name="Charusanti P."/>
            <person name="Shaw S."/>
            <person name="Blin K."/>
            <person name="Weber T."/>
        </authorList>
    </citation>
    <scope>NUCLEOTIDE SEQUENCE [LARGE SCALE GENOMIC DNA]</scope>
    <source>
        <strain evidence="3 4">NBC_00319</strain>
    </source>
</reference>
<dbReference type="Gene3D" id="1.10.10.10">
    <property type="entry name" value="Winged helix-like DNA-binding domain superfamily/Winged helix DNA-binding domain"/>
    <property type="match status" value="1"/>
</dbReference>
<dbReference type="SMART" id="SM00347">
    <property type="entry name" value="HTH_MARR"/>
    <property type="match status" value="1"/>
</dbReference>
<dbReference type="Proteomes" id="UP001432128">
    <property type="component" value="Chromosome"/>
</dbReference>
<dbReference type="RefSeq" id="WP_052688606.1">
    <property type="nucleotide sequence ID" value="NZ_CP108021.1"/>
</dbReference>
<dbReference type="Pfam" id="PF01047">
    <property type="entry name" value="MarR"/>
    <property type="match status" value="1"/>
</dbReference>